<comment type="similarity">
    <text evidence="2">Belongs to the TMCO4 family.</text>
</comment>
<evidence type="ECO:0000256" key="4">
    <source>
        <dbReference type="ARBA" id="ARBA00022989"/>
    </source>
</evidence>
<evidence type="ECO:0000256" key="1">
    <source>
        <dbReference type="ARBA" id="ARBA00004141"/>
    </source>
</evidence>
<dbReference type="SUPFAM" id="SSF53474">
    <property type="entry name" value="alpha/beta-Hydrolases"/>
    <property type="match status" value="1"/>
</dbReference>
<dbReference type="EMBL" id="CP115611">
    <property type="protein sequence ID" value="WBW72697.1"/>
    <property type="molecule type" value="Genomic_DNA"/>
</dbReference>
<keyword evidence="8" id="KW-0378">Hydrolase</keyword>
<name>A0AAE9WAE1_9SCHI</name>
<organism evidence="8 9">
    <name type="scientific">Schizosaccharomyces osmophilus</name>
    <dbReference type="NCBI Taxonomy" id="2545709"/>
    <lineage>
        <taxon>Eukaryota</taxon>
        <taxon>Fungi</taxon>
        <taxon>Dikarya</taxon>
        <taxon>Ascomycota</taxon>
        <taxon>Taphrinomycotina</taxon>
        <taxon>Schizosaccharomycetes</taxon>
        <taxon>Schizosaccharomycetales</taxon>
        <taxon>Schizosaccharomycetaceae</taxon>
        <taxon>Schizosaccharomyces</taxon>
    </lineage>
</organism>
<sequence>MANFLSRQNSFLDATHSISNQSQTSEVANEDEASTFEERKDELFHMDTDLNESFSTMNDSWQPMQVITSSTPVLEDEDPLSSFSCQPGEITNQELLTDAQYTRVYRDENEDQKHQLDSNAMKVLSINDNDQDELNMENQMGVTEGILTESEKMAYAGVCRLAIMLMVDNVAQLTSFSWYRGECKSALENIIVWADKVTENLYEHLDISKEERKMIENLQRHSVSLGDLAKILVSSNHVTSTSDILEDEDLVDEAVASDLKTSKEVRIDVRWTVICDLFLVLISKSIYDARSRVLLYFVGKLLGLDSLEITKFEKYIIETIETDHVNELDMGSSSNSEAVVKFRKKFSKRRKYVLMGLAGVGGGLVIGLSSGLLAPFISAGIGAAFTTVGLGGVASSGFLAGGGSAAIITVGGVLSGTHLGTAGMARRKADVKTFEFRPLHANGRSNVVVTVSGWMSGKEDDVRLSFSSLDPIVGDVFSVLWEPEVLASAGQTMNILATEVMTQSLQQVLGSTVLVSLMGAIQVPLILTKLSYLIDNPWNNSLDRAKSTGQLLADLLCYRYLGVRPVTLVGYSLGARVIYYCLRELEKKKEYSVVENVYIFGTPVIFKRSSWLKASSVVAGRFVNGFKKNDWILGYLFRATSGGIGRVAGLRSIDDIPGMENIDVTDLVPGHLAYREVMPELLSLIGFELLNEEPDLVQEPIPESLQERQSELLHEVEAEECQKKQQELIAHTMKAKGRKYTPESTSIYRSLKKSKKKCGSSSKP</sequence>
<feature type="compositionally biased region" description="Polar residues" evidence="6">
    <location>
        <begin position="15"/>
        <end position="27"/>
    </location>
</feature>
<feature type="transmembrane region" description="Helical" evidence="7">
    <location>
        <begin position="352"/>
        <end position="377"/>
    </location>
</feature>
<dbReference type="KEGG" id="som:SOMG_02369"/>
<reference evidence="8 9" key="1">
    <citation type="journal article" date="2023" name="G3 (Bethesda)">
        <title>A high-quality reference genome for the fission yeast Schizosaccharomyces osmophilus.</title>
        <authorList>
            <person name="Jia G.S."/>
            <person name="Zhang W.C."/>
            <person name="Liang Y."/>
            <person name="Liu X.H."/>
            <person name="Rhind N."/>
            <person name="Pidoux A."/>
            <person name="Brysch-Herzberg M."/>
            <person name="Du L.L."/>
        </authorList>
    </citation>
    <scope>NUCLEOTIDE SEQUENCE [LARGE SCALE GENOMIC DNA]</scope>
    <source>
        <strain evidence="8 9">CBS 15793</strain>
    </source>
</reference>
<feature type="region of interest" description="Disordered" evidence="6">
    <location>
        <begin position="15"/>
        <end position="36"/>
    </location>
</feature>
<keyword evidence="9" id="KW-1185">Reference proteome</keyword>
<proteinExistence type="inferred from homology"/>
<dbReference type="Pfam" id="PF05277">
    <property type="entry name" value="DUF726"/>
    <property type="match status" value="1"/>
</dbReference>
<evidence type="ECO:0000256" key="6">
    <source>
        <dbReference type="SAM" id="MobiDB-lite"/>
    </source>
</evidence>
<evidence type="ECO:0000256" key="3">
    <source>
        <dbReference type="ARBA" id="ARBA00022692"/>
    </source>
</evidence>
<feature type="region of interest" description="Disordered" evidence="6">
    <location>
        <begin position="733"/>
        <end position="764"/>
    </location>
</feature>
<dbReference type="PANTHER" id="PTHR17920">
    <property type="entry name" value="TRANSMEMBRANE AND COILED-COIL DOMAIN-CONTAINING PROTEIN 4 TMCO4"/>
    <property type="match status" value="1"/>
</dbReference>
<feature type="transmembrane region" description="Helical" evidence="7">
    <location>
        <begin position="397"/>
        <end position="419"/>
    </location>
</feature>
<comment type="subcellular location">
    <subcellularLocation>
        <location evidence="1">Membrane</location>
        <topology evidence="1">Multi-pass membrane protein</topology>
    </subcellularLocation>
</comment>
<dbReference type="GeneID" id="80875850"/>
<evidence type="ECO:0000313" key="9">
    <source>
        <dbReference type="Proteomes" id="UP001212411"/>
    </source>
</evidence>
<keyword evidence="3 7" id="KW-0812">Transmembrane</keyword>
<dbReference type="InterPro" id="IPR029058">
    <property type="entry name" value="AB_hydrolase_fold"/>
</dbReference>
<keyword evidence="4 7" id="KW-1133">Transmembrane helix</keyword>
<dbReference type="InterPro" id="IPR007941">
    <property type="entry name" value="DUF726"/>
</dbReference>
<evidence type="ECO:0000256" key="7">
    <source>
        <dbReference type="SAM" id="Phobius"/>
    </source>
</evidence>
<keyword evidence="5 7" id="KW-0472">Membrane</keyword>
<evidence type="ECO:0000313" key="8">
    <source>
        <dbReference type="EMBL" id="WBW72697.1"/>
    </source>
</evidence>
<dbReference type="RefSeq" id="XP_056036940.1">
    <property type="nucleotide sequence ID" value="XM_056181161.1"/>
</dbReference>
<accession>A0AAE9WAE1</accession>
<evidence type="ECO:0000256" key="2">
    <source>
        <dbReference type="ARBA" id="ARBA00009824"/>
    </source>
</evidence>
<gene>
    <name evidence="8" type="ORF">SOMG_02369</name>
</gene>
<evidence type="ECO:0000256" key="5">
    <source>
        <dbReference type="ARBA" id="ARBA00023136"/>
    </source>
</evidence>
<dbReference type="PANTHER" id="PTHR17920:SF3">
    <property type="entry name" value="TRANSMEMBRANE AND COILED-COIL DOMAIN-CONTAINING PROTEIN 4"/>
    <property type="match status" value="1"/>
</dbReference>
<dbReference type="GO" id="GO:0016787">
    <property type="term" value="F:hydrolase activity"/>
    <property type="evidence" value="ECO:0007669"/>
    <property type="project" value="UniProtKB-KW"/>
</dbReference>
<protein>
    <submittedName>
        <fullName evidence="8">Golgi localized Alpha/Beta hydrolase fold, DUF726 family protein</fullName>
    </submittedName>
</protein>
<dbReference type="Proteomes" id="UP001212411">
    <property type="component" value="Chromosome 1"/>
</dbReference>
<dbReference type="AlphaFoldDB" id="A0AAE9WAE1"/>
<dbReference type="GO" id="GO:0016020">
    <property type="term" value="C:membrane"/>
    <property type="evidence" value="ECO:0007669"/>
    <property type="project" value="UniProtKB-SubCell"/>
</dbReference>